<keyword evidence="1" id="KW-0472">Membrane</keyword>
<evidence type="ECO:0000313" key="3">
    <source>
        <dbReference type="Proteomes" id="UP000050911"/>
    </source>
</evidence>
<keyword evidence="1" id="KW-0812">Transmembrane</keyword>
<evidence type="ECO:0000313" key="2">
    <source>
        <dbReference type="EMBL" id="KRK47777.1"/>
    </source>
</evidence>
<keyword evidence="1" id="KW-1133">Transmembrane helix</keyword>
<name>A0A0R1HW90_9LACO</name>
<feature type="transmembrane region" description="Helical" evidence="1">
    <location>
        <begin position="36"/>
        <end position="56"/>
    </location>
</feature>
<accession>A0A0R1HW90</accession>
<proteinExistence type="predicted"/>
<feature type="transmembrane region" description="Helical" evidence="1">
    <location>
        <begin position="68"/>
        <end position="87"/>
    </location>
</feature>
<organism evidence="2 3">
    <name type="scientific">Secundilactobacillus kimchicus JCM 15530</name>
    <dbReference type="NCBI Taxonomy" id="1302272"/>
    <lineage>
        <taxon>Bacteria</taxon>
        <taxon>Bacillati</taxon>
        <taxon>Bacillota</taxon>
        <taxon>Bacilli</taxon>
        <taxon>Lactobacillales</taxon>
        <taxon>Lactobacillaceae</taxon>
        <taxon>Secundilactobacillus</taxon>
    </lineage>
</organism>
<dbReference type="Gene3D" id="1.20.1250.20">
    <property type="entry name" value="MFS general substrate transporter like domains"/>
    <property type="match status" value="1"/>
</dbReference>
<evidence type="ECO:0000256" key="1">
    <source>
        <dbReference type="SAM" id="Phobius"/>
    </source>
</evidence>
<sequence>MIAGIGLSIGGPAMQKAVVGLVPRTAVGSASGLYNLFRLLGGAVGVPVSVMAFYWLGGMANPTQLTHGFVAAMATAGILSFLGALPLSRISNE</sequence>
<reference evidence="2 3" key="1">
    <citation type="journal article" date="2015" name="Genome Announc.">
        <title>Expanding the biotechnology potential of lactobacilli through comparative genomics of 213 strains and associated genera.</title>
        <authorList>
            <person name="Sun Z."/>
            <person name="Harris H.M."/>
            <person name="McCann A."/>
            <person name="Guo C."/>
            <person name="Argimon S."/>
            <person name="Zhang W."/>
            <person name="Yang X."/>
            <person name="Jeffery I.B."/>
            <person name="Cooney J.C."/>
            <person name="Kagawa T.F."/>
            <person name="Liu W."/>
            <person name="Song Y."/>
            <person name="Salvetti E."/>
            <person name="Wrobel A."/>
            <person name="Rasinkangas P."/>
            <person name="Parkhill J."/>
            <person name="Rea M.C."/>
            <person name="O'Sullivan O."/>
            <person name="Ritari J."/>
            <person name="Douillard F.P."/>
            <person name="Paul Ross R."/>
            <person name="Yang R."/>
            <person name="Briner A.E."/>
            <person name="Felis G.E."/>
            <person name="de Vos W.M."/>
            <person name="Barrangou R."/>
            <person name="Klaenhammer T.R."/>
            <person name="Caufield P.W."/>
            <person name="Cui Y."/>
            <person name="Zhang H."/>
            <person name="O'Toole P.W."/>
        </authorList>
    </citation>
    <scope>NUCLEOTIDE SEQUENCE [LARGE SCALE GENOMIC DNA]</scope>
    <source>
        <strain evidence="2 3">JCM 15530</strain>
    </source>
</reference>
<comment type="caution">
    <text evidence="2">The sequence shown here is derived from an EMBL/GenBank/DDBJ whole genome shotgun (WGS) entry which is preliminary data.</text>
</comment>
<dbReference type="Proteomes" id="UP000050911">
    <property type="component" value="Unassembled WGS sequence"/>
</dbReference>
<dbReference type="EMBL" id="AZCX01000006">
    <property type="protein sequence ID" value="KRK47777.1"/>
    <property type="molecule type" value="Genomic_DNA"/>
</dbReference>
<dbReference type="STRING" id="1302272.FC96_GL002265"/>
<evidence type="ECO:0008006" key="4">
    <source>
        <dbReference type="Google" id="ProtNLM"/>
    </source>
</evidence>
<dbReference type="InterPro" id="IPR036259">
    <property type="entry name" value="MFS_trans_sf"/>
</dbReference>
<protein>
    <recommendedName>
        <fullName evidence="4">Major facilitator superfamily (MFS) profile domain-containing protein</fullName>
    </recommendedName>
</protein>
<keyword evidence="3" id="KW-1185">Reference proteome</keyword>
<gene>
    <name evidence="2" type="ORF">FC96_GL002265</name>
</gene>
<dbReference type="PATRIC" id="fig|1302272.5.peg.2312"/>
<dbReference type="SUPFAM" id="SSF103473">
    <property type="entry name" value="MFS general substrate transporter"/>
    <property type="match status" value="1"/>
</dbReference>
<dbReference type="AlphaFoldDB" id="A0A0R1HW90"/>